<sequence>MAALGMQPRFENEKFSTSSKYADPTSAYSAVVEKKQSAESAASATSSSSFMELMDAEESDVDADIGVVAVGKILLQSVLQFSGEEEQQQLKDLCAAIEKFDNKRVINTDLLLDMFYERVDDHMLIEDIIGKHLKGSDPKKQEIMETGDVTDNIVNEPKSMEKTENNEKKKELKPELTCKVCLDKQVAVTFVPCGHLVTCVSCTSALFECPVCRAQIRGTIRTYL</sequence>
<dbReference type="InterPro" id="IPR001841">
    <property type="entry name" value="Znf_RING"/>
</dbReference>
<dbReference type="InterPro" id="IPR050784">
    <property type="entry name" value="IAP"/>
</dbReference>
<keyword evidence="7" id="KW-1185">Reference proteome</keyword>
<dbReference type="SUPFAM" id="SSF57850">
    <property type="entry name" value="RING/U-box"/>
    <property type="match status" value="1"/>
</dbReference>
<evidence type="ECO:0000313" key="7">
    <source>
        <dbReference type="Proteomes" id="UP000593567"/>
    </source>
</evidence>
<dbReference type="PANTHER" id="PTHR10044">
    <property type="entry name" value="INHIBITOR OF APOPTOSIS"/>
    <property type="match status" value="1"/>
</dbReference>
<evidence type="ECO:0000256" key="1">
    <source>
        <dbReference type="ARBA" id="ARBA00022771"/>
    </source>
</evidence>
<dbReference type="SMART" id="SM00184">
    <property type="entry name" value="RING"/>
    <property type="match status" value="1"/>
</dbReference>
<dbReference type="CDD" id="cd16713">
    <property type="entry name" value="RING-HC_BIRC2_3_7"/>
    <property type="match status" value="1"/>
</dbReference>
<dbReference type="Pfam" id="PF13920">
    <property type="entry name" value="zf-C3HC4_3"/>
    <property type="match status" value="1"/>
</dbReference>
<dbReference type="AlphaFoldDB" id="A0A7J7KF26"/>
<accession>A0A7J7KF26</accession>
<keyword evidence="2" id="KW-0862">Zinc</keyword>
<keyword evidence="1 3" id="KW-0479">Metal-binding</keyword>
<evidence type="ECO:0000259" key="5">
    <source>
        <dbReference type="PROSITE" id="PS50089"/>
    </source>
</evidence>
<dbReference type="PROSITE" id="PS50089">
    <property type="entry name" value="ZF_RING_2"/>
    <property type="match status" value="1"/>
</dbReference>
<organism evidence="6 7">
    <name type="scientific">Bugula neritina</name>
    <name type="common">Brown bryozoan</name>
    <name type="synonym">Sertularia neritina</name>
    <dbReference type="NCBI Taxonomy" id="10212"/>
    <lineage>
        <taxon>Eukaryota</taxon>
        <taxon>Metazoa</taxon>
        <taxon>Spiralia</taxon>
        <taxon>Lophotrochozoa</taxon>
        <taxon>Bryozoa</taxon>
        <taxon>Gymnolaemata</taxon>
        <taxon>Cheilostomatida</taxon>
        <taxon>Flustrina</taxon>
        <taxon>Buguloidea</taxon>
        <taxon>Bugulidae</taxon>
        <taxon>Bugula</taxon>
    </lineage>
</organism>
<gene>
    <name evidence="6" type="ORF">EB796_005147</name>
</gene>
<dbReference type="OrthoDB" id="10251804at2759"/>
<dbReference type="EMBL" id="VXIV02000706">
    <property type="protein sequence ID" value="KAF6036534.1"/>
    <property type="molecule type" value="Genomic_DNA"/>
</dbReference>
<name>A0A7J7KF26_BUGNE</name>
<dbReference type="Gene3D" id="3.30.40.10">
    <property type="entry name" value="Zinc/RING finger domain, C3HC4 (zinc finger)"/>
    <property type="match status" value="1"/>
</dbReference>
<reference evidence="6" key="1">
    <citation type="submission" date="2020-06" db="EMBL/GenBank/DDBJ databases">
        <title>Draft genome of Bugula neritina, a colonial animal packing powerful symbionts and potential medicines.</title>
        <authorList>
            <person name="Rayko M."/>
        </authorList>
    </citation>
    <scope>NUCLEOTIDE SEQUENCE [LARGE SCALE GENOMIC DNA]</scope>
    <source>
        <strain evidence="6">Kwan_BN1</strain>
    </source>
</reference>
<evidence type="ECO:0000313" key="6">
    <source>
        <dbReference type="EMBL" id="KAF6036534.1"/>
    </source>
</evidence>
<evidence type="ECO:0000256" key="4">
    <source>
        <dbReference type="SAM" id="MobiDB-lite"/>
    </source>
</evidence>
<feature type="domain" description="RING-type" evidence="5">
    <location>
        <begin position="178"/>
        <end position="213"/>
    </location>
</feature>
<feature type="region of interest" description="Disordered" evidence="4">
    <location>
        <begin position="1"/>
        <end position="23"/>
    </location>
</feature>
<dbReference type="InterPro" id="IPR013083">
    <property type="entry name" value="Znf_RING/FYVE/PHD"/>
</dbReference>
<evidence type="ECO:0000256" key="2">
    <source>
        <dbReference type="ARBA" id="ARBA00022833"/>
    </source>
</evidence>
<comment type="caution">
    <text evidence="6">The sequence shown here is derived from an EMBL/GenBank/DDBJ whole genome shotgun (WGS) entry which is preliminary data.</text>
</comment>
<proteinExistence type="predicted"/>
<evidence type="ECO:0000256" key="3">
    <source>
        <dbReference type="PROSITE-ProRule" id="PRU00175"/>
    </source>
</evidence>
<keyword evidence="1 3" id="KW-0863">Zinc-finger</keyword>
<dbReference type="GO" id="GO:0008270">
    <property type="term" value="F:zinc ion binding"/>
    <property type="evidence" value="ECO:0007669"/>
    <property type="project" value="UniProtKB-KW"/>
</dbReference>
<protein>
    <submittedName>
        <fullName evidence="6">BIRC2</fullName>
    </submittedName>
</protein>
<dbReference type="Proteomes" id="UP000593567">
    <property type="component" value="Unassembled WGS sequence"/>
</dbReference>